<keyword evidence="1" id="KW-1133">Transmembrane helix</keyword>
<accession>A0ABX0IAK3</accession>
<keyword evidence="1" id="KW-0472">Membrane</keyword>
<comment type="caution">
    <text evidence="2">The sequence shown here is derived from an EMBL/GenBank/DDBJ whole genome shotgun (WGS) entry which is preliminary data.</text>
</comment>
<keyword evidence="1" id="KW-0812">Transmembrane</keyword>
<evidence type="ECO:0000313" key="3">
    <source>
        <dbReference type="Proteomes" id="UP000761423"/>
    </source>
</evidence>
<proteinExistence type="predicted"/>
<evidence type="ECO:0000313" key="2">
    <source>
        <dbReference type="EMBL" id="NHM03662.1"/>
    </source>
</evidence>
<sequence>MTEDKDIIKNLEYLDSILQYFTVTQRDYTADIISLSNDIFKLKLEKKQGDFPKPTNTEELFNSVFSPDNENAIFYKVKASIQYLVDEGYLFTSDNYTLKITYKGIIKYSEGFVTEYEKQTSDKTRLINVENFQRKMSRWMLFVNGAIAVGTIVAMVYYILEMISTPYCFCK</sequence>
<name>A0ABX0IAK3_9FLAO</name>
<protein>
    <submittedName>
        <fullName evidence="2">Uncharacterized protein</fullName>
    </submittedName>
</protein>
<organism evidence="2 3">
    <name type="scientific">Flavobacterium celericrescens</name>
    <dbReference type="NCBI Taxonomy" id="2709780"/>
    <lineage>
        <taxon>Bacteria</taxon>
        <taxon>Pseudomonadati</taxon>
        <taxon>Bacteroidota</taxon>
        <taxon>Flavobacteriia</taxon>
        <taxon>Flavobacteriales</taxon>
        <taxon>Flavobacteriaceae</taxon>
        <taxon>Flavobacterium</taxon>
    </lineage>
</organism>
<dbReference type="EMBL" id="JAAJBV010000002">
    <property type="protein sequence ID" value="NHM03662.1"/>
    <property type="molecule type" value="Genomic_DNA"/>
</dbReference>
<gene>
    <name evidence="2" type="ORF">G4L40_02965</name>
</gene>
<feature type="transmembrane region" description="Helical" evidence="1">
    <location>
        <begin position="139"/>
        <end position="160"/>
    </location>
</feature>
<keyword evidence="3" id="KW-1185">Reference proteome</keyword>
<dbReference type="RefSeq" id="WP_166235678.1">
    <property type="nucleotide sequence ID" value="NZ_JAAJBV010000002.1"/>
</dbReference>
<reference evidence="2 3" key="1">
    <citation type="submission" date="2020-02" db="EMBL/GenBank/DDBJ databases">
        <authorList>
            <person name="Chen W.-M."/>
        </authorList>
    </citation>
    <scope>NUCLEOTIDE SEQUENCE [LARGE SCALE GENOMIC DNA]</scope>
    <source>
        <strain evidence="2 3">TWA-26</strain>
    </source>
</reference>
<dbReference type="Proteomes" id="UP000761423">
    <property type="component" value="Unassembled WGS sequence"/>
</dbReference>
<evidence type="ECO:0000256" key="1">
    <source>
        <dbReference type="SAM" id="Phobius"/>
    </source>
</evidence>